<dbReference type="PANTHER" id="PTHR12669:SF5">
    <property type="entry name" value="EUKARYOTIC TRANSLATION INITIATION FACTOR 4E-BINDING PROTEIN 3"/>
    <property type="match status" value="1"/>
</dbReference>
<evidence type="ECO:0008006" key="7">
    <source>
        <dbReference type="Google" id="ProtNLM"/>
    </source>
</evidence>
<evidence type="ECO:0000313" key="5">
    <source>
        <dbReference type="Ensembl" id="ENSGACP00000039511.1"/>
    </source>
</evidence>
<feature type="region of interest" description="Disordered" evidence="4">
    <location>
        <begin position="119"/>
        <end position="140"/>
    </location>
</feature>
<sequence length="140" mass="15667">MRWVSREAANNATRRRSRLLMEGVCLHHRPNPSNNRASVNCRYCAAGSSRSVSLFTFCTLTGGCSPRVVSTASTRIIYDRKFLLDCRNSPLARTPPCCLPQIPGVTVPATHPMGKLQDLKEEAEEEEKDVPDDNQFEMDI</sequence>
<dbReference type="PANTHER" id="PTHR12669">
    <property type="entry name" value="EUKARYOTIC TRANSLATION INITIATION FACTOR 4E-BINDING PROTEIN"/>
    <property type="match status" value="1"/>
</dbReference>
<keyword evidence="3" id="KW-0652">Protein synthesis inhibitor</keyword>
<evidence type="ECO:0000313" key="6">
    <source>
        <dbReference type="Proteomes" id="UP000007635"/>
    </source>
</evidence>
<dbReference type="GeneTree" id="ENSGT00940000163328"/>
<comment type="similarity">
    <text evidence="1">Belongs to the eIF4E-binding protein family.</text>
</comment>
<reference evidence="5" key="2">
    <citation type="submission" date="2025-08" db="UniProtKB">
        <authorList>
            <consortium name="Ensembl"/>
        </authorList>
    </citation>
    <scope>IDENTIFICATION</scope>
</reference>
<dbReference type="GO" id="GO:0008190">
    <property type="term" value="F:eukaryotic initiation factor 4E binding"/>
    <property type="evidence" value="ECO:0007669"/>
    <property type="project" value="InterPro"/>
</dbReference>
<evidence type="ECO:0000256" key="2">
    <source>
        <dbReference type="ARBA" id="ARBA00022845"/>
    </source>
</evidence>
<organism evidence="5 6">
    <name type="scientific">Gasterosteus aculeatus aculeatus</name>
    <name type="common">three-spined stickleback</name>
    <dbReference type="NCBI Taxonomy" id="481459"/>
    <lineage>
        <taxon>Eukaryota</taxon>
        <taxon>Metazoa</taxon>
        <taxon>Chordata</taxon>
        <taxon>Craniata</taxon>
        <taxon>Vertebrata</taxon>
        <taxon>Euteleostomi</taxon>
        <taxon>Actinopterygii</taxon>
        <taxon>Neopterygii</taxon>
        <taxon>Teleostei</taxon>
        <taxon>Neoteleostei</taxon>
        <taxon>Acanthomorphata</taxon>
        <taxon>Eupercaria</taxon>
        <taxon>Perciformes</taxon>
        <taxon>Cottioidei</taxon>
        <taxon>Gasterosteales</taxon>
        <taxon>Gasterosteidae</taxon>
        <taxon>Gasterosteus</taxon>
    </lineage>
</organism>
<dbReference type="GO" id="GO:0005737">
    <property type="term" value="C:cytoplasm"/>
    <property type="evidence" value="ECO:0007669"/>
    <property type="project" value="TreeGrafter"/>
</dbReference>
<keyword evidence="6" id="KW-1185">Reference proteome</keyword>
<keyword evidence="2" id="KW-0810">Translation regulation</keyword>
<dbReference type="AlphaFoldDB" id="A0AAQ4PNV4"/>
<reference evidence="5" key="3">
    <citation type="submission" date="2025-09" db="UniProtKB">
        <authorList>
            <consortium name="Ensembl"/>
        </authorList>
    </citation>
    <scope>IDENTIFICATION</scope>
</reference>
<name>A0AAQ4PNV4_GASAC</name>
<evidence type="ECO:0000256" key="1">
    <source>
        <dbReference type="ARBA" id="ARBA00005480"/>
    </source>
</evidence>
<dbReference type="Ensembl" id="ENSGACT00000063711.1">
    <property type="protein sequence ID" value="ENSGACP00000039511.1"/>
    <property type="gene ID" value="ENSGACG00000018498.2"/>
</dbReference>
<evidence type="ECO:0000256" key="3">
    <source>
        <dbReference type="ARBA" id="ARBA00023193"/>
    </source>
</evidence>
<feature type="compositionally biased region" description="Acidic residues" evidence="4">
    <location>
        <begin position="121"/>
        <end position="140"/>
    </location>
</feature>
<proteinExistence type="inferred from homology"/>
<evidence type="ECO:0000256" key="4">
    <source>
        <dbReference type="SAM" id="MobiDB-lite"/>
    </source>
</evidence>
<dbReference type="GO" id="GO:0045947">
    <property type="term" value="P:negative regulation of translational initiation"/>
    <property type="evidence" value="ECO:0007669"/>
    <property type="project" value="InterPro"/>
</dbReference>
<dbReference type="Pfam" id="PF05456">
    <property type="entry name" value="eIF_4EBP"/>
    <property type="match status" value="1"/>
</dbReference>
<dbReference type="Proteomes" id="UP000007635">
    <property type="component" value="Chromosome IV"/>
</dbReference>
<dbReference type="InterPro" id="IPR008606">
    <property type="entry name" value="EIF4EBP"/>
</dbReference>
<protein>
    <recommendedName>
        <fullName evidence="7">Eukaryotic translation initiation factor 4E binding protein 3</fullName>
    </recommendedName>
</protein>
<reference evidence="5 6" key="1">
    <citation type="journal article" date="2021" name="G3 (Bethesda)">
        <title>Improved contiguity of the threespine stickleback genome using long-read sequencing.</title>
        <authorList>
            <person name="Nath S."/>
            <person name="Shaw D.E."/>
            <person name="White M.A."/>
        </authorList>
    </citation>
    <scope>NUCLEOTIDE SEQUENCE [LARGE SCALE GENOMIC DNA]</scope>
    <source>
        <strain evidence="5 6">Lake Benthic</strain>
    </source>
</reference>
<accession>A0AAQ4PNV4</accession>